<protein>
    <submittedName>
        <fullName evidence="2">Uncharacterized protein</fullName>
    </submittedName>
</protein>
<feature type="non-terminal residue" evidence="2">
    <location>
        <position position="155"/>
    </location>
</feature>
<evidence type="ECO:0000313" key="2">
    <source>
        <dbReference type="EMBL" id="KAJ3079253.1"/>
    </source>
</evidence>
<proteinExistence type="predicted"/>
<keyword evidence="1" id="KW-0472">Membrane</keyword>
<reference evidence="2" key="1">
    <citation type="submission" date="2020-05" db="EMBL/GenBank/DDBJ databases">
        <title>Phylogenomic resolution of chytrid fungi.</title>
        <authorList>
            <person name="Stajich J.E."/>
            <person name="Amses K."/>
            <person name="Simmons R."/>
            <person name="Seto K."/>
            <person name="Myers J."/>
            <person name="Bonds A."/>
            <person name="Quandt C.A."/>
            <person name="Barry K."/>
            <person name="Liu P."/>
            <person name="Grigoriev I."/>
            <person name="Longcore J.E."/>
            <person name="James T.Y."/>
        </authorList>
    </citation>
    <scope>NUCLEOTIDE SEQUENCE</scope>
    <source>
        <strain evidence="2">JEL0513</strain>
    </source>
</reference>
<gene>
    <name evidence="2" type="ORF">HK100_010470</name>
</gene>
<sequence length="155" mass="16208">MPLLVTLTTDFLQTDIKTGNSGIQEATLTSAVHSFPTELSSTIDVAVDTGISHSNSKLDKFGITQDSVGGDSSSGSNAQINADIGSLSSVSTNVIVGSLFGALTAFALTATAVVMYQRMSLVSSMMTNFAESIVVMDHAILNPLYESQTQVIENP</sequence>
<dbReference type="Proteomes" id="UP001211907">
    <property type="component" value="Unassembled WGS sequence"/>
</dbReference>
<feature type="transmembrane region" description="Helical" evidence="1">
    <location>
        <begin position="94"/>
        <end position="116"/>
    </location>
</feature>
<accession>A0AAD5X6Z3</accession>
<keyword evidence="3" id="KW-1185">Reference proteome</keyword>
<comment type="caution">
    <text evidence="2">The sequence shown here is derived from an EMBL/GenBank/DDBJ whole genome shotgun (WGS) entry which is preliminary data.</text>
</comment>
<keyword evidence="1" id="KW-0812">Transmembrane</keyword>
<keyword evidence="1" id="KW-1133">Transmembrane helix</keyword>
<evidence type="ECO:0000256" key="1">
    <source>
        <dbReference type="SAM" id="Phobius"/>
    </source>
</evidence>
<dbReference type="EMBL" id="JADGJH010005791">
    <property type="protein sequence ID" value="KAJ3079253.1"/>
    <property type="molecule type" value="Genomic_DNA"/>
</dbReference>
<evidence type="ECO:0000313" key="3">
    <source>
        <dbReference type="Proteomes" id="UP001211907"/>
    </source>
</evidence>
<dbReference type="AlphaFoldDB" id="A0AAD5X6Z3"/>
<organism evidence="2 3">
    <name type="scientific">Physocladia obscura</name>
    <dbReference type="NCBI Taxonomy" id="109957"/>
    <lineage>
        <taxon>Eukaryota</taxon>
        <taxon>Fungi</taxon>
        <taxon>Fungi incertae sedis</taxon>
        <taxon>Chytridiomycota</taxon>
        <taxon>Chytridiomycota incertae sedis</taxon>
        <taxon>Chytridiomycetes</taxon>
        <taxon>Chytridiales</taxon>
        <taxon>Chytriomycetaceae</taxon>
        <taxon>Physocladia</taxon>
    </lineage>
</organism>
<name>A0AAD5X6Z3_9FUNG</name>